<dbReference type="EnsemblPlants" id="OB12G17820.1">
    <property type="protein sequence ID" value="OB12G17820.1"/>
    <property type="gene ID" value="OB12G17820"/>
</dbReference>
<organism evidence="1">
    <name type="scientific">Oryza brachyantha</name>
    <name type="common">malo sina</name>
    <dbReference type="NCBI Taxonomy" id="4533"/>
    <lineage>
        <taxon>Eukaryota</taxon>
        <taxon>Viridiplantae</taxon>
        <taxon>Streptophyta</taxon>
        <taxon>Embryophyta</taxon>
        <taxon>Tracheophyta</taxon>
        <taxon>Spermatophyta</taxon>
        <taxon>Magnoliopsida</taxon>
        <taxon>Liliopsida</taxon>
        <taxon>Poales</taxon>
        <taxon>Poaceae</taxon>
        <taxon>BOP clade</taxon>
        <taxon>Oryzoideae</taxon>
        <taxon>Oryzeae</taxon>
        <taxon>Oryzinae</taxon>
        <taxon>Oryza</taxon>
    </lineage>
</organism>
<dbReference type="AlphaFoldDB" id="J3NCS4"/>
<dbReference type="Proteomes" id="UP000006038">
    <property type="component" value="Chromosome 12"/>
</dbReference>
<dbReference type="Gramene" id="OB12G17820.1">
    <property type="protein sequence ID" value="OB12G17820.1"/>
    <property type="gene ID" value="OB12G17820"/>
</dbReference>
<name>J3NCS4_ORYBR</name>
<protein>
    <submittedName>
        <fullName evidence="1">Uncharacterized protein</fullName>
    </submittedName>
</protein>
<reference evidence="1" key="1">
    <citation type="journal article" date="2013" name="Nat. Commun.">
        <title>Whole-genome sequencing of Oryza brachyantha reveals mechanisms underlying Oryza genome evolution.</title>
        <authorList>
            <person name="Chen J."/>
            <person name="Huang Q."/>
            <person name="Gao D."/>
            <person name="Wang J."/>
            <person name="Lang Y."/>
            <person name="Liu T."/>
            <person name="Li B."/>
            <person name="Bai Z."/>
            <person name="Luis Goicoechea J."/>
            <person name="Liang C."/>
            <person name="Chen C."/>
            <person name="Zhang W."/>
            <person name="Sun S."/>
            <person name="Liao Y."/>
            <person name="Zhang X."/>
            <person name="Yang L."/>
            <person name="Song C."/>
            <person name="Wang M."/>
            <person name="Shi J."/>
            <person name="Liu G."/>
            <person name="Liu J."/>
            <person name="Zhou H."/>
            <person name="Zhou W."/>
            <person name="Yu Q."/>
            <person name="An N."/>
            <person name="Chen Y."/>
            <person name="Cai Q."/>
            <person name="Wang B."/>
            <person name="Liu B."/>
            <person name="Min J."/>
            <person name="Huang Y."/>
            <person name="Wu H."/>
            <person name="Li Z."/>
            <person name="Zhang Y."/>
            <person name="Yin Y."/>
            <person name="Song W."/>
            <person name="Jiang J."/>
            <person name="Jackson S.A."/>
            <person name="Wing R.A."/>
            <person name="Wang J."/>
            <person name="Chen M."/>
        </authorList>
    </citation>
    <scope>NUCLEOTIDE SEQUENCE [LARGE SCALE GENOMIC DNA]</scope>
    <source>
        <strain evidence="1">cv. IRGC 101232</strain>
    </source>
</reference>
<proteinExistence type="predicted"/>
<sequence>MHAPQPTLIHTYVHTYTVDTDTNKLKNGINKLGEGKQKVARSNVQSCQNRIDRSRLHCSIYIVLITSELLWLVT</sequence>
<dbReference type="HOGENOM" id="CLU_2691669_0_0_1"/>
<evidence type="ECO:0000313" key="1">
    <source>
        <dbReference type="EnsemblPlants" id="OB12G17820.1"/>
    </source>
</evidence>
<keyword evidence="2" id="KW-1185">Reference proteome</keyword>
<accession>J3NCS4</accession>
<reference evidence="1" key="2">
    <citation type="submission" date="2013-04" db="UniProtKB">
        <authorList>
            <consortium name="EnsemblPlants"/>
        </authorList>
    </citation>
    <scope>IDENTIFICATION</scope>
</reference>
<evidence type="ECO:0000313" key="2">
    <source>
        <dbReference type="Proteomes" id="UP000006038"/>
    </source>
</evidence>